<gene>
    <name evidence="2" type="ORF">G6011_03626</name>
</gene>
<dbReference type="Gene3D" id="3.30.710.10">
    <property type="entry name" value="Potassium Channel Kv1.1, Chain A"/>
    <property type="match status" value="1"/>
</dbReference>
<comment type="caution">
    <text evidence="2">The sequence shown here is derived from an EMBL/GenBank/DDBJ whole genome shotgun (WGS) entry which is preliminary data.</text>
</comment>
<feature type="domain" description="BTB" evidence="1">
    <location>
        <begin position="16"/>
        <end position="56"/>
    </location>
</feature>
<dbReference type="Pfam" id="PF00651">
    <property type="entry name" value="BTB"/>
    <property type="match status" value="1"/>
</dbReference>
<reference evidence="2" key="1">
    <citation type="submission" date="2021-07" db="EMBL/GenBank/DDBJ databases">
        <title>Genome Resource of American Ginseng Black Spot Pathogen Alternaria panax.</title>
        <authorList>
            <person name="Qiu C."/>
            <person name="Wang W."/>
            <person name="Liu Z."/>
        </authorList>
    </citation>
    <scope>NUCLEOTIDE SEQUENCE</scope>
    <source>
        <strain evidence="2">BNCC115425</strain>
    </source>
</reference>
<dbReference type="InterPro" id="IPR000210">
    <property type="entry name" value="BTB/POZ_dom"/>
</dbReference>
<evidence type="ECO:0000259" key="1">
    <source>
        <dbReference type="Pfam" id="PF00651"/>
    </source>
</evidence>
<protein>
    <recommendedName>
        <fullName evidence="1">BTB domain-containing protein</fullName>
    </recommendedName>
</protein>
<organism evidence="2 3">
    <name type="scientific">Alternaria panax</name>
    <dbReference type="NCBI Taxonomy" id="48097"/>
    <lineage>
        <taxon>Eukaryota</taxon>
        <taxon>Fungi</taxon>
        <taxon>Dikarya</taxon>
        <taxon>Ascomycota</taxon>
        <taxon>Pezizomycotina</taxon>
        <taxon>Dothideomycetes</taxon>
        <taxon>Pleosporomycetidae</taxon>
        <taxon>Pleosporales</taxon>
        <taxon>Pleosporineae</taxon>
        <taxon>Pleosporaceae</taxon>
        <taxon>Alternaria</taxon>
        <taxon>Alternaria sect. Panax</taxon>
    </lineage>
</organism>
<dbReference type="EMBL" id="JAANER010000002">
    <property type="protein sequence ID" value="KAG9193591.1"/>
    <property type="molecule type" value="Genomic_DNA"/>
</dbReference>
<dbReference type="Proteomes" id="UP001199106">
    <property type="component" value="Unassembled WGS sequence"/>
</dbReference>
<accession>A0AAD4IFR4</accession>
<evidence type="ECO:0000313" key="3">
    <source>
        <dbReference type="Proteomes" id="UP001199106"/>
    </source>
</evidence>
<proteinExistence type="predicted"/>
<dbReference type="AlphaFoldDB" id="A0AAD4IFR4"/>
<sequence>MSESKRSAARLFNSLALSDVKTKYVYKGQTREYHAHKAVFCLESEYFFNAFTSSFKISKGLISN</sequence>
<keyword evidence="3" id="KW-1185">Reference proteome</keyword>
<name>A0AAD4IFR4_9PLEO</name>
<dbReference type="InterPro" id="IPR011333">
    <property type="entry name" value="SKP1/BTB/POZ_sf"/>
</dbReference>
<evidence type="ECO:0000313" key="2">
    <source>
        <dbReference type="EMBL" id="KAG9193591.1"/>
    </source>
</evidence>